<evidence type="ECO:0000256" key="3">
    <source>
        <dbReference type="ARBA" id="ARBA00009400"/>
    </source>
</evidence>
<evidence type="ECO:0000256" key="12">
    <source>
        <dbReference type="PIRNR" id="PIRNR006250"/>
    </source>
</evidence>
<dbReference type="InterPro" id="IPR004393">
    <property type="entry name" value="NadC"/>
</dbReference>
<feature type="domain" description="Quinolinate phosphoribosyl transferase C-terminal" evidence="13">
    <location>
        <begin position="109"/>
        <end position="274"/>
    </location>
</feature>
<evidence type="ECO:0000256" key="11">
    <source>
        <dbReference type="ARBA" id="ARBA00069173"/>
    </source>
</evidence>
<comment type="similarity">
    <text evidence="3 12">Belongs to the NadC/ModD family.</text>
</comment>
<comment type="subunit">
    <text evidence="4">Hexamer formed by 3 homodimers.</text>
</comment>
<evidence type="ECO:0000313" key="16">
    <source>
        <dbReference type="Proteomes" id="UP000067625"/>
    </source>
</evidence>
<dbReference type="GO" id="GO:0005737">
    <property type="term" value="C:cytoplasm"/>
    <property type="evidence" value="ECO:0007669"/>
    <property type="project" value="TreeGrafter"/>
</dbReference>
<dbReference type="Pfam" id="PF02749">
    <property type="entry name" value="QRPTase_N"/>
    <property type="match status" value="1"/>
</dbReference>
<dbReference type="PANTHER" id="PTHR32179:SF3">
    <property type="entry name" value="NICOTINATE-NUCLEOTIDE PYROPHOSPHORYLASE [CARBOXYLATING]"/>
    <property type="match status" value="1"/>
</dbReference>
<evidence type="ECO:0000256" key="6">
    <source>
        <dbReference type="ARBA" id="ARBA00022642"/>
    </source>
</evidence>
<dbReference type="FunFam" id="3.90.1170.20:FF:000001">
    <property type="entry name" value="Nicotinate-nucleotide diphosphorylase (Carboxylating)"/>
    <property type="match status" value="1"/>
</dbReference>
<evidence type="ECO:0000313" key="15">
    <source>
        <dbReference type="EMBL" id="ALC81838.1"/>
    </source>
</evidence>
<reference evidence="16" key="1">
    <citation type="submission" date="2015-08" db="EMBL/GenBank/DDBJ databases">
        <title>Genome sequencing project for genomic taxonomy and phylogenomics of Bacillus-like bacteria.</title>
        <authorList>
            <person name="Liu B."/>
            <person name="Wang J."/>
            <person name="Zhu Y."/>
            <person name="Liu G."/>
            <person name="Chen Q."/>
            <person name="Chen Z."/>
            <person name="Lan J."/>
            <person name="Che J."/>
            <person name="Ge C."/>
            <person name="Shi H."/>
            <person name="Pan Z."/>
            <person name="Liu X."/>
        </authorList>
    </citation>
    <scope>NUCLEOTIDE SEQUENCE [LARGE SCALE GENOMIC DNA]</scope>
    <source>
        <strain evidence="16">FJAT-4402</strain>
    </source>
</reference>
<dbReference type="PANTHER" id="PTHR32179">
    <property type="entry name" value="NICOTINATE-NUCLEOTIDE PYROPHOSPHORYLASE [CARBOXYLATING]"/>
    <property type="match status" value="1"/>
</dbReference>
<comment type="catalytic activity">
    <reaction evidence="10">
        <text>nicotinate beta-D-ribonucleotide + CO2 + diphosphate = quinolinate + 5-phospho-alpha-D-ribose 1-diphosphate + 2 H(+)</text>
        <dbReference type="Rhea" id="RHEA:12733"/>
        <dbReference type="ChEBI" id="CHEBI:15378"/>
        <dbReference type="ChEBI" id="CHEBI:16526"/>
        <dbReference type="ChEBI" id="CHEBI:29959"/>
        <dbReference type="ChEBI" id="CHEBI:33019"/>
        <dbReference type="ChEBI" id="CHEBI:57502"/>
        <dbReference type="ChEBI" id="CHEBI:58017"/>
        <dbReference type="EC" id="2.4.2.19"/>
    </reaction>
</comment>
<dbReference type="NCBIfam" id="TIGR00078">
    <property type="entry name" value="nadC"/>
    <property type="match status" value="1"/>
</dbReference>
<dbReference type="STRING" id="1441095.AM592_09655"/>
<dbReference type="Gene3D" id="3.20.20.70">
    <property type="entry name" value="Aldolase class I"/>
    <property type="match status" value="1"/>
</dbReference>
<comment type="function">
    <text evidence="1">Involved in the catabolism of quinolinic acid (QA).</text>
</comment>
<dbReference type="CDD" id="cd01572">
    <property type="entry name" value="QPRTase"/>
    <property type="match status" value="1"/>
</dbReference>
<evidence type="ECO:0000256" key="10">
    <source>
        <dbReference type="ARBA" id="ARBA00047445"/>
    </source>
</evidence>
<keyword evidence="6" id="KW-0662">Pyridine nucleotide biosynthesis</keyword>
<dbReference type="InterPro" id="IPR022412">
    <property type="entry name" value="Quinolinate_PRibosylTrfase_N"/>
</dbReference>
<evidence type="ECO:0000256" key="9">
    <source>
        <dbReference type="ARBA" id="ARBA00033102"/>
    </source>
</evidence>
<keyword evidence="7 12" id="KW-0328">Glycosyltransferase</keyword>
<dbReference type="PATRIC" id="fig|1441095.3.peg.2125"/>
<evidence type="ECO:0000256" key="2">
    <source>
        <dbReference type="ARBA" id="ARBA00004893"/>
    </source>
</evidence>
<dbReference type="GO" id="GO:0034213">
    <property type="term" value="P:quinolinate catabolic process"/>
    <property type="evidence" value="ECO:0007669"/>
    <property type="project" value="TreeGrafter"/>
</dbReference>
<dbReference type="EC" id="2.4.2.19" evidence="5"/>
<dbReference type="GO" id="GO:0009435">
    <property type="term" value="P:NAD+ biosynthetic process"/>
    <property type="evidence" value="ECO:0007669"/>
    <property type="project" value="UniProtKB-UniPathway"/>
</dbReference>
<dbReference type="Pfam" id="PF01729">
    <property type="entry name" value="QRPTase_C"/>
    <property type="match status" value="1"/>
</dbReference>
<name>A0A0M4FXJ7_9BACI</name>
<dbReference type="InterPro" id="IPR037128">
    <property type="entry name" value="Quinolinate_PRibosylTase_N_sf"/>
</dbReference>
<organism evidence="15 16">
    <name type="scientific">Bacillus gobiensis</name>
    <dbReference type="NCBI Taxonomy" id="1441095"/>
    <lineage>
        <taxon>Bacteria</taxon>
        <taxon>Bacillati</taxon>
        <taxon>Bacillota</taxon>
        <taxon>Bacilli</taxon>
        <taxon>Bacillales</taxon>
        <taxon>Bacillaceae</taxon>
        <taxon>Bacillus</taxon>
    </lineage>
</organism>
<dbReference type="Proteomes" id="UP000067625">
    <property type="component" value="Chromosome"/>
</dbReference>
<dbReference type="InterPro" id="IPR013785">
    <property type="entry name" value="Aldolase_TIM"/>
</dbReference>
<evidence type="ECO:0000259" key="14">
    <source>
        <dbReference type="Pfam" id="PF02749"/>
    </source>
</evidence>
<evidence type="ECO:0000256" key="7">
    <source>
        <dbReference type="ARBA" id="ARBA00022676"/>
    </source>
</evidence>
<dbReference type="InterPro" id="IPR002638">
    <property type="entry name" value="Quinolinate_PRibosylTrfase_C"/>
</dbReference>
<comment type="pathway">
    <text evidence="2">Cofactor biosynthesis; NAD(+) biosynthesis; nicotinate D-ribonucleotide from quinolinate: step 1/1.</text>
</comment>
<evidence type="ECO:0000256" key="5">
    <source>
        <dbReference type="ARBA" id="ARBA00011944"/>
    </source>
</evidence>
<dbReference type="Gene3D" id="3.90.1170.20">
    <property type="entry name" value="Quinolinate phosphoribosyl transferase, N-terminal domain"/>
    <property type="match status" value="1"/>
</dbReference>
<evidence type="ECO:0000256" key="1">
    <source>
        <dbReference type="ARBA" id="ARBA00003237"/>
    </source>
</evidence>
<evidence type="ECO:0000259" key="13">
    <source>
        <dbReference type="Pfam" id="PF01729"/>
    </source>
</evidence>
<sequence>MQHFQVKKMMESFFSEDIGHGDLTADLVFREDHTCRAQLIAKENGYFSGAAVLKAGYEVLSEEVEVNCFLSDGEPLFEGDVIAEVTGPARMILTGERVILNLIQRMSGITTITRKSVAALNDPSIQICDTRKTTPGLRALEKFAVRAGGGSNHRFGLYDGIMIKDNHIAACGSIKNAVRMIKETAGHMVKIEVEIETEDQLYEAIEAGADVIMFDNCPPEKTARFAKLVPGGIILEASGGITIENLPAYSGTGVDYISLGYLTHSAKALDISLDVLIHTTKLEVK</sequence>
<dbReference type="InterPro" id="IPR036068">
    <property type="entry name" value="Nicotinate_pribotase-like_C"/>
</dbReference>
<dbReference type="UniPathway" id="UPA00253">
    <property type="reaction ID" value="UER00331"/>
</dbReference>
<feature type="domain" description="Quinolinate phosphoribosyl transferase N-terminal" evidence="14">
    <location>
        <begin position="22"/>
        <end position="107"/>
    </location>
</feature>
<dbReference type="EMBL" id="CP012600">
    <property type="protein sequence ID" value="ALC81838.1"/>
    <property type="molecule type" value="Genomic_DNA"/>
</dbReference>
<gene>
    <name evidence="15" type="ORF">AM592_09655</name>
</gene>
<protein>
    <recommendedName>
        <fullName evidence="11">Probable nicotinate-nucleotide pyrophosphorylase [carboxylating]</fullName>
        <ecNumber evidence="5">2.4.2.19</ecNumber>
    </recommendedName>
    <alternativeName>
        <fullName evidence="9">Quinolinate phosphoribosyltransferase [decarboxylating]</fullName>
    </alternativeName>
</protein>
<dbReference type="GO" id="GO:0004514">
    <property type="term" value="F:nicotinate-nucleotide diphosphorylase (carboxylating) activity"/>
    <property type="evidence" value="ECO:0007669"/>
    <property type="project" value="UniProtKB-EC"/>
</dbReference>
<proteinExistence type="inferred from homology"/>
<dbReference type="SUPFAM" id="SSF54675">
    <property type="entry name" value="Nicotinate/Quinolinate PRTase N-terminal domain-like"/>
    <property type="match status" value="1"/>
</dbReference>
<evidence type="ECO:0000256" key="8">
    <source>
        <dbReference type="ARBA" id="ARBA00022679"/>
    </source>
</evidence>
<reference evidence="15 16" key="2">
    <citation type="journal article" date="2016" name="Int. J. Syst. Evol. Microbiol.">
        <title>Bacillus gobiensis sp. nov., isolated from a soil sample.</title>
        <authorList>
            <person name="Liu B."/>
            <person name="Liu G.H."/>
            <person name="Cetin S."/>
            <person name="Schumann P."/>
            <person name="Pan Z.Z."/>
            <person name="Chen Q.Q."/>
        </authorList>
    </citation>
    <scope>NUCLEOTIDE SEQUENCE [LARGE SCALE GENOMIC DNA]</scope>
    <source>
        <strain evidence="15 16">FJAT-4402</strain>
    </source>
</reference>
<keyword evidence="8 12" id="KW-0808">Transferase</keyword>
<dbReference type="AlphaFoldDB" id="A0A0M4FXJ7"/>
<dbReference type="SUPFAM" id="SSF51690">
    <property type="entry name" value="Nicotinate/Quinolinate PRTase C-terminal domain-like"/>
    <property type="match status" value="1"/>
</dbReference>
<accession>A0A0M4FXJ7</accession>
<dbReference type="PIRSF" id="PIRSF006250">
    <property type="entry name" value="NadC_ModD"/>
    <property type="match status" value="1"/>
</dbReference>
<keyword evidence="16" id="KW-1185">Reference proteome</keyword>
<dbReference type="FunFam" id="3.20.20.70:FF:000030">
    <property type="entry name" value="Nicotinate-nucleotide pyrophosphorylase, carboxylating"/>
    <property type="match status" value="1"/>
</dbReference>
<evidence type="ECO:0000256" key="4">
    <source>
        <dbReference type="ARBA" id="ARBA00011218"/>
    </source>
</evidence>
<dbReference type="InterPro" id="IPR027277">
    <property type="entry name" value="NadC/ModD"/>
</dbReference>